<dbReference type="AlphaFoldDB" id="A0A0S4TJ62"/>
<dbReference type="EMBL" id="JTAI01000005">
    <property type="protein sequence ID" value="PPS94005.1"/>
    <property type="molecule type" value="Genomic_DNA"/>
</dbReference>
<organism evidence="2">
    <name type="scientific">Cryptosporidium hominis</name>
    <dbReference type="NCBI Taxonomy" id="237895"/>
    <lineage>
        <taxon>Eukaryota</taxon>
        <taxon>Sar</taxon>
        <taxon>Alveolata</taxon>
        <taxon>Apicomplexa</taxon>
        <taxon>Conoidasida</taxon>
        <taxon>Coccidia</taxon>
        <taxon>Eucoccidiorida</taxon>
        <taxon>Eimeriorina</taxon>
        <taxon>Cryptosporidiidae</taxon>
        <taxon>Cryptosporidium</taxon>
    </lineage>
</organism>
<keyword evidence="1" id="KW-0175">Coiled coil</keyword>
<dbReference type="Proteomes" id="UP001429100">
    <property type="component" value="Unassembled WGS sequence"/>
</dbReference>
<feature type="coiled-coil region" evidence="1">
    <location>
        <begin position="560"/>
        <end position="587"/>
    </location>
</feature>
<evidence type="ECO:0000256" key="1">
    <source>
        <dbReference type="SAM" id="Coils"/>
    </source>
</evidence>
<dbReference type="Gene3D" id="2.130.10.30">
    <property type="entry name" value="Regulator of chromosome condensation 1/beta-lactamase-inhibitor protein II"/>
    <property type="match status" value="1"/>
</dbReference>
<evidence type="ECO:0000313" key="3">
    <source>
        <dbReference type="EMBL" id="PPS94005.1"/>
    </source>
</evidence>
<protein>
    <submittedName>
        <fullName evidence="3">Regulator of chromosome condensation 1/beta-lactamase-inhibitor protein II</fullName>
    </submittedName>
</protein>
<dbReference type="InterPro" id="IPR009091">
    <property type="entry name" value="RCC1/BLIP-II"/>
</dbReference>
<dbReference type="VEuPathDB" id="CryptoDB:CHUDEA7_4010"/>
<dbReference type="Proteomes" id="UP000199752">
    <property type="component" value="Chromosome 7"/>
</dbReference>
<dbReference type="EMBL" id="LN877953">
    <property type="protein sequence ID" value="CUV07389.1"/>
    <property type="molecule type" value="Genomic_DNA"/>
</dbReference>
<accession>A0A0S4TJ62</accession>
<reference evidence="2" key="2">
    <citation type="submission" date="2015-08" db="EMBL/GenBank/DDBJ databases">
        <authorList>
            <person name="Babu N.S."/>
            <person name="Beckwith C.J."/>
            <person name="Beseler K.G."/>
            <person name="Brison A."/>
            <person name="Carone J.V."/>
            <person name="Caskin T.P."/>
            <person name="Diamond M."/>
            <person name="Durham M.E."/>
            <person name="Foxe J.M."/>
            <person name="Go M."/>
            <person name="Henderson B.A."/>
            <person name="Jones I.B."/>
            <person name="McGettigan J.A."/>
            <person name="Micheletti S.J."/>
            <person name="Nasrallah M.E."/>
            <person name="Ortiz D."/>
            <person name="Piller C.R."/>
            <person name="Privatt S.R."/>
            <person name="Schneider S.L."/>
            <person name="Sharp S."/>
            <person name="Smith T.C."/>
            <person name="Stanton J.D."/>
            <person name="Ullery H.E."/>
            <person name="Wilson R.J."/>
            <person name="Serrano M.G."/>
            <person name="Buck G."/>
            <person name="Lee V."/>
            <person name="Wang Y."/>
            <person name="Carvalho R."/>
            <person name="Voegtly L."/>
            <person name="Shi R."/>
            <person name="Duckworth R."/>
            <person name="Johnson A."/>
            <person name="Loviza R."/>
            <person name="Walstead R."/>
            <person name="Shah Z."/>
            <person name="Kiflezghi M."/>
            <person name="Wade K."/>
            <person name="Ball S.L."/>
            <person name="Bradley K.W."/>
            <person name="Asai D.J."/>
            <person name="Bowman C.A."/>
            <person name="Russell D.A."/>
            <person name="Pope W.H."/>
            <person name="Jacobs-Sera D."/>
            <person name="Hendrix R.W."/>
            <person name="Hatfull G.F."/>
        </authorList>
    </citation>
    <scope>NUCLEOTIDE SEQUENCE [LARGE SCALE GENOMIC DNA]</scope>
</reference>
<reference evidence="3 4" key="3">
    <citation type="submission" date="2017-10" db="EMBL/GenBank/DDBJ databases">
        <title>Consistent, comparative and evidence-based genome annotation and re-annotation for the closely-related species, Cryptosporidium parvum, C. hominis and C. tyzzeri.</title>
        <authorList>
            <person name="Baptista R.P."/>
            <person name="Li Y."/>
            <person name="Sateriale A."/>
            <person name="Striepen B."/>
            <person name="Kissinger J.C."/>
        </authorList>
    </citation>
    <scope>NUCLEOTIDE SEQUENCE [LARGE SCALE GENOMIC DNA]</scope>
    <source>
        <strain evidence="3">30976</strain>
    </source>
</reference>
<dbReference type="VEuPathDB" id="CryptoDB:GY17_00003123"/>
<proteinExistence type="predicted"/>
<dbReference type="VEuPathDB" id="CryptoDB:ChTU502y2012_407g1970"/>
<dbReference type="VEuPathDB" id="CryptoDB:Chro.70446"/>
<gene>
    <name evidence="2" type="ORF">CHUDEA7_4010</name>
    <name evidence="3" type="ORF">GY17_00003123</name>
</gene>
<feature type="coiled-coil region" evidence="1">
    <location>
        <begin position="758"/>
        <end position="785"/>
    </location>
</feature>
<name>A0A0S4TJ62_CRYHO</name>
<keyword evidence="4" id="KW-1185">Reference proteome</keyword>
<dbReference type="SUPFAM" id="SSF50985">
    <property type="entry name" value="RCC1/BLIP-II"/>
    <property type="match status" value="1"/>
</dbReference>
<evidence type="ECO:0000313" key="4">
    <source>
        <dbReference type="Proteomes" id="UP001429100"/>
    </source>
</evidence>
<feature type="coiled-coil region" evidence="1">
    <location>
        <begin position="620"/>
        <end position="725"/>
    </location>
</feature>
<dbReference type="OrthoDB" id="5370059at2759"/>
<sequence>MKANTESTKALYNKAFYVWHENFLKNSDNTVNTSPQPLAFICNVNIVDLSSSETFAGFITDQGYLYCWPWPGTISGRSEIKINPIAVTSVEEYVHNLSCGYNHISCATESNSLYIWIFSHENIKSNELNQKTLASPKTLSNWEFPIKKINSGSNHVLVLLSNNDLYFVKLPEYSEFKETIDSKLETTRINIPEKIIEIQAGTNISLCLCENNNLYYWFLNNECGFDSNLNEDFIKKIDIDAVSQSHTCSNENCNLKIVTTSVMNNFAALGVIFNCEVPQSHESTASNYFSHIFIYNFDEKTISLVKYSDQHNLFKSFHWLLNHLCAVFLDDTIWFRDRNMIYDEMNDIIIRPKGDTKLLFANANGSCLIINILQNICDNSPISNTGESNNATTETRNGIVEINSEKNIENLTEAFNENKTFAENLIDSNRKEEVNPKCIESNSVKTIGSSEVSNIMFPSNTTFEASDQDGDHIRNELSGCTTLEDAKINDDQPSYQRPTISSIITKKPQKHTFLRKGEGKIKAFKLANLEKFDSKLSSNFLNNKLESNTSNSVRSNASNLNLSKKKLQEYETRIFNLESENRKILDLLKETKKRYLNDVKALYIQLKEKSDEKFPLKSVVEQLQKELFVEKEEKAKLKEDYESVKLQLQNEICNKNIKKDLLNTQLVIERDRLSKEKTYIENLYQELNNKSTNLEILVAELSSKYNKLEQDHEKLTDKYNEIDQNHTLTVNQLSKSELELYELKKELELNKTDKGVSVNELYEYIDELEKSLKEIKAENEVLSNKSSTMELSNTAGQNSQQENNEINNIKEYLLGRLEILKENKYDLKNSESSQLNSEVSIIINDIFQIFTEKIKDSQEKNNLLKKKVNILEKCIKMRKDDINILVENNKN</sequence>
<evidence type="ECO:0000313" key="2">
    <source>
        <dbReference type="EMBL" id="CUV07389.1"/>
    </source>
</evidence>
<reference evidence="3 4" key="1">
    <citation type="submission" date="2014-11" db="EMBL/GenBank/DDBJ databases">
        <title>Comparative genomic analysis of Cryptosporidium hominis reveals occurrence of genetic recombination in virulent subtypes.</title>
        <authorList>
            <person name="Guo Y."/>
            <person name="Tang K."/>
            <person name="Frace M."/>
            <person name="Li N."/>
            <person name="Roellig D.M."/>
            <person name="Sammons S."/>
            <person name="Knipe K."/>
            <person name="Rowe L."/>
            <person name="Feng Y."/>
            <person name="Xiao L."/>
        </authorList>
    </citation>
    <scope>NUCLEOTIDE SEQUENCE [LARGE SCALE GENOMIC DNA]</scope>
    <source>
        <strain evidence="3">30976</strain>
    </source>
</reference>